<sequence length="97" mass="12049">MIWCWRCYLMTTLIILLRVSLYLIDQTRLGSKRLLDLQQLVELSKRTKEALERLYLKRKTVFYKRHQFYMLMFLNIYLFLEVSGHQHMKLFYNFGKF</sequence>
<name>A0ACC0TJV2_POPTR</name>
<comment type="caution">
    <text evidence="1">The sequence shown here is derived from an EMBL/GenBank/DDBJ whole genome shotgun (WGS) entry which is preliminary data.</text>
</comment>
<accession>A0ACC0TJV2</accession>
<dbReference type="EMBL" id="CM009290">
    <property type="protein sequence ID" value="KAI9401870.1"/>
    <property type="molecule type" value="Genomic_DNA"/>
</dbReference>
<reference evidence="1 2" key="1">
    <citation type="journal article" date="2006" name="Science">
        <title>The genome of black cottonwood, Populus trichocarpa (Torr. &amp; Gray).</title>
        <authorList>
            <person name="Tuskan G.A."/>
            <person name="Difazio S."/>
            <person name="Jansson S."/>
            <person name="Bohlmann J."/>
            <person name="Grigoriev I."/>
            <person name="Hellsten U."/>
            <person name="Putnam N."/>
            <person name="Ralph S."/>
            <person name="Rombauts S."/>
            <person name="Salamov A."/>
            <person name="Schein J."/>
            <person name="Sterck L."/>
            <person name="Aerts A."/>
            <person name="Bhalerao R.R."/>
            <person name="Bhalerao R.P."/>
            <person name="Blaudez D."/>
            <person name="Boerjan W."/>
            <person name="Brun A."/>
            <person name="Brunner A."/>
            <person name="Busov V."/>
            <person name="Campbell M."/>
            <person name="Carlson J."/>
            <person name="Chalot M."/>
            <person name="Chapman J."/>
            <person name="Chen G.L."/>
            <person name="Cooper D."/>
            <person name="Coutinho P.M."/>
            <person name="Couturier J."/>
            <person name="Covert S."/>
            <person name="Cronk Q."/>
            <person name="Cunningham R."/>
            <person name="Davis J."/>
            <person name="Degroeve S."/>
            <person name="Dejardin A."/>
            <person name="Depamphilis C."/>
            <person name="Detter J."/>
            <person name="Dirks B."/>
            <person name="Dubchak I."/>
            <person name="Duplessis S."/>
            <person name="Ehlting J."/>
            <person name="Ellis B."/>
            <person name="Gendler K."/>
            <person name="Goodstein D."/>
            <person name="Gribskov M."/>
            <person name="Grimwood J."/>
            <person name="Groover A."/>
            <person name="Gunter L."/>
            <person name="Hamberger B."/>
            <person name="Heinze B."/>
            <person name="Helariutta Y."/>
            <person name="Henrissat B."/>
            <person name="Holligan D."/>
            <person name="Holt R."/>
            <person name="Huang W."/>
            <person name="Islam-Faridi N."/>
            <person name="Jones S."/>
            <person name="Jones-Rhoades M."/>
            <person name="Jorgensen R."/>
            <person name="Joshi C."/>
            <person name="Kangasjarvi J."/>
            <person name="Karlsson J."/>
            <person name="Kelleher C."/>
            <person name="Kirkpatrick R."/>
            <person name="Kirst M."/>
            <person name="Kohler A."/>
            <person name="Kalluri U."/>
            <person name="Larimer F."/>
            <person name="Leebens-Mack J."/>
            <person name="Leple J.C."/>
            <person name="Locascio P."/>
            <person name="Lou Y."/>
            <person name="Lucas S."/>
            <person name="Martin F."/>
            <person name="Montanini B."/>
            <person name="Napoli C."/>
            <person name="Nelson D.R."/>
            <person name="Nelson C."/>
            <person name="Nieminen K."/>
            <person name="Nilsson O."/>
            <person name="Pereda V."/>
            <person name="Peter G."/>
            <person name="Philippe R."/>
            <person name="Pilate G."/>
            <person name="Poliakov A."/>
            <person name="Razumovskaya J."/>
            <person name="Richardson P."/>
            <person name="Rinaldi C."/>
            <person name="Ritland K."/>
            <person name="Rouze P."/>
            <person name="Ryaboy D."/>
            <person name="Schmutz J."/>
            <person name="Schrader J."/>
            <person name="Segerman B."/>
            <person name="Shin H."/>
            <person name="Siddiqui A."/>
            <person name="Sterky F."/>
            <person name="Terry A."/>
            <person name="Tsai C.J."/>
            <person name="Uberbacher E."/>
            <person name="Unneberg P."/>
            <person name="Vahala J."/>
            <person name="Wall K."/>
            <person name="Wessler S."/>
            <person name="Yang G."/>
            <person name="Yin T."/>
            <person name="Douglas C."/>
            <person name="Marra M."/>
            <person name="Sandberg G."/>
            <person name="Van de Peer Y."/>
            <person name="Rokhsar D."/>
        </authorList>
    </citation>
    <scope>NUCLEOTIDE SEQUENCE [LARGE SCALE GENOMIC DNA]</scope>
    <source>
        <strain evidence="2">cv. Nisqually</strain>
    </source>
</reference>
<organism evidence="1 2">
    <name type="scientific">Populus trichocarpa</name>
    <name type="common">Western balsam poplar</name>
    <name type="synonym">Populus balsamifera subsp. trichocarpa</name>
    <dbReference type="NCBI Taxonomy" id="3694"/>
    <lineage>
        <taxon>Eukaryota</taxon>
        <taxon>Viridiplantae</taxon>
        <taxon>Streptophyta</taxon>
        <taxon>Embryophyta</taxon>
        <taxon>Tracheophyta</taxon>
        <taxon>Spermatophyta</taxon>
        <taxon>Magnoliopsida</taxon>
        <taxon>eudicotyledons</taxon>
        <taxon>Gunneridae</taxon>
        <taxon>Pentapetalae</taxon>
        <taxon>rosids</taxon>
        <taxon>fabids</taxon>
        <taxon>Malpighiales</taxon>
        <taxon>Salicaceae</taxon>
        <taxon>Saliceae</taxon>
        <taxon>Populus</taxon>
    </lineage>
</organism>
<keyword evidence="2" id="KW-1185">Reference proteome</keyword>
<dbReference type="Proteomes" id="UP000006729">
    <property type="component" value="Chromosome 1"/>
</dbReference>
<evidence type="ECO:0000313" key="2">
    <source>
        <dbReference type="Proteomes" id="UP000006729"/>
    </source>
</evidence>
<evidence type="ECO:0000313" key="1">
    <source>
        <dbReference type="EMBL" id="KAI9401870.1"/>
    </source>
</evidence>
<gene>
    <name evidence="1" type="ORF">POPTR_001G181601v4</name>
</gene>
<protein>
    <submittedName>
        <fullName evidence="1">Uncharacterized protein</fullName>
    </submittedName>
</protein>
<proteinExistence type="predicted"/>